<dbReference type="AlphaFoldDB" id="A0A2P5FSM4"/>
<keyword evidence="2" id="KW-1185">Reference proteome</keyword>
<name>A0A2P5FSM4_TREOI</name>
<evidence type="ECO:0000313" key="1">
    <source>
        <dbReference type="EMBL" id="POO00780.1"/>
    </source>
</evidence>
<organism evidence="1 2">
    <name type="scientific">Trema orientale</name>
    <name type="common">Charcoal tree</name>
    <name type="synonym">Celtis orientalis</name>
    <dbReference type="NCBI Taxonomy" id="63057"/>
    <lineage>
        <taxon>Eukaryota</taxon>
        <taxon>Viridiplantae</taxon>
        <taxon>Streptophyta</taxon>
        <taxon>Embryophyta</taxon>
        <taxon>Tracheophyta</taxon>
        <taxon>Spermatophyta</taxon>
        <taxon>Magnoliopsida</taxon>
        <taxon>eudicotyledons</taxon>
        <taxon>Gunneridae</taxon>
        <taxon>Pentapetalae</taxon>
        <taxon>rosids</taxon>
        <taxon>fabids</taxon>
        <taxon>Rosales</taxon>
        <taxon>Cannabaceae</taxon>
        <taxon>Trema</taxon>
    </lineage>
</organism>
<dbReference type="EMBL" id="JXTC01000011">
    <property type="protein sequence ID" value="POO00780.1"/>
    <property type="molecule type" value="Genomic_DNA"/>
</dbReference>
<proteinExistence type="predicted"/>
<dbReference type="Proteomes" id="UP000237000">
    <property type="component" value="Unassembled WGS sequence"/>
</dbReference>
<protein>
    <submittedName>
        <fullName evidence="1">Uncharacterized protein</fullName>
    </submittedName>
</protein>
<evidence type="ECO:0000313" key="2">
    <source>
        <dbReference type="Proteomes" id="UP000237000"/>
    </source>
</evidence>
<sequence length="49" mass="5675">MSHWALRTNTKIDQETPRGRKDEVVGGLFGEEIEVWGRRGPIVPSVWRQ</sequence>
<dbReference type="InParanoid" id="A0A2P5FSM4"/>
<comment type="caution">
    <text evidence="1">The sequence shown here is derived from an EMBL/GenBank/DDBJ whole genome shotgun (WGS) entry which is preliminary data.</text>
</comment>
<accession>A0A2P5FSM4</accession>
<dbReference type="OrthoDB" id="10516786at2759"/>
<gene>
    <name evidence="1" type="ORF">TorRG33x02_034110</name>
</gene>
<reference evidence="2" key="1">
    <citation type="submission" date="2016-06" db="EMBL/GenBank/DDBJ databases">
        <title>Parallel loss of symbiosis genes in relatives of nitrogen-fixing non-legume Parasponia.</title>
        <authorList>
            <person name="Van Velzen R."/>
            <person name="Holmer R."/>
            <person name="Bu F."/>
            <person name="Rutten L."/>
            <person name="Van Zeijl A."/>
            <person name="Liu W."/>
            <person name="Santuari L."/>
            <person name="Cao Q."/>
            <person name="Sharma T."/>
            <person name="Shen D."/>
            <person name="Roswanjaya Y."/>
            <person name="Wardhani T."/>
            <person name="Kalhor M.S."/>
            <person name="Jansen J."/>
            <person name="Van den Hoogen J."/>
            <person name="Gungor B."/>
            <person name="Hartog M."/>
            <person name="Hontelez J."/>
            <person name="Verver J."/>
            <person name="Yang W.-C."/>
            <person name="Schijlen E."/>
            <person name="Repin R."/>
            <person name="Schilthuizen M."/>
            <person name="Schranz E."/>
            <person name="Heidstra R."/>
            <person name="Miyata K."/>
            <person name="Fedorova E."/>
            <person name="Kohlen W."/>
            <person name="Bisseling T."/>
            <person name="Smit S."/>
            <person name="Geurts R."/>
        </authorList>
    </citation>
    <scope>NUCLEOTIDE SEQUENCE [LARGE SCALE GENOMIC DNA]</scope>
    <source>
        <strain evidence="2">cv. RG33-2</strain>
    </source>
</reference>